<dbReference type="InterPro" id="IPR001347">
    <property type="entry name" value="SIS_dom"/>
</dbReference>
<dbReference type="OMA" id="ASEYRYA"/>
<dbReference type="FunFam" id="3.40.50.10490:FF:000002">
    <property type="entry name" value="Glutamine--fructose-6-phosphate aminotransferase [isomerizing]"/>
    <property type="match status" value="1"/>
</dbReference>
<evidence type="ECO:0000256" key="2">
    <source>
        <dbReference type="ARBA" id="ARBA00012916"/>
    </source>
</evidence>
<dbReference type="InterPro" id="IPR047084">
    <property type="entry name" value="GFAT_N"/>
</dbReference>
<dbReference type="GO" id="GO:0006487">
    <property type="term" value="P:protein N-linked glycosylation"/>
    <property type="evidence" value="ECO:0007669"/>
    <property type="project" value="EnsemblPlants"/>
</dbReference>
<dbReference type="Pfam" id="PF13522">
    <property type="entry name" value="GATase_6"/>
    <property type="match status" value="1"/>
</dbReference>
<dbReference type="GO" id="GO:0034976">
    <property type="term" value="P:response to endoplasmic reticulum stress"/>
    <property type="evidence" value="ECO:0007669"/>
    <property type="project" value="EnsemblPlants"/>
</dbReference>
<dbReference type="PANTHER" id="PTHR10937:SF0">
    <property type="entry name" value="GLUTAMINE--FRUCTOSE-6-PHOSPHATE TRANSAMINASE (ISOMERIZING)"/>
    <property type="match status" value="1"/>
</dbReference>
<dbReference type="AlphaFoldDB" id="R7QM56"/>
<dbReference type="GO" id="GO:0006541">
    <property type="term" value="P:glutamine metabolic process"/>
    <property type="evidence" value="ECO:0007669"/>
    <property type="project" value="EnsemblPlants"/>
</dbReference>
<dbReference type="NCBIfam" id="TIGR01135">
    <property type="entry name" value="glmS"/>
    <property type="match status" value="1"/>
</dbReference>
<dbReference type="GeneID" id="17326807"/>
<organism evidence="9 10">
    <name type="scientific">Chondrus crispus</name>
    <name type="common">Carrageen Irish moss</name>
    <name type="synonym">Polymorpha crispa</name>
    <dbReference type="NCBI Taxonomy" id="2769"/>
    <lineage>
        <taxon>Eukaryota</taxon>
        <taxon>Rhodophyta</taxon>
        <taxon>Florideophyceae</taxon>
        <taxon>Rhodymeniophycidae</taxon>
        <taxon>Gigartinales</taxon>
        <taxon>Gigartinaceae</taxon>
        <taxon>Chondrus</taxon>
    </lineage>
</organism>
<dbReference type="CDD" id="cd05008">
    <property type="entry name" value="SIS_GlmS_GlmD_1"/>
    <property type="match status" value="1"/>
</dbReference>
<dbReference type="InterPro" id="IPR029055">
    <property type="entry name" value="Ntn_hydrolases_N"/>
</dbReference>
<keyword evidence="6" id="KW-0315">Glutamine amidotransferase</keyword>
<dbReference type="SUPFAM" id="SSF56235">
    <property type="entry name" value="N-terminal nucleophile aminohydrolases (Ntn hydrolases)"/>
    <property type="match status" value="1"/>
</dbReference>
<keyword evidence="4" id="KW-0808">Transferase</keyword>
<evidence type="ECO:0000313" key="9">
    <source>
        <dbReference type="EMBL" id="CDF39179.1"/>
    </source>
</evidence>
<dbReference type="GO" id="GO:0072720">
    <property type="term" value="P:response to dithiothreitol"/>
    <property type="evidence" value="ECO:0007669"/>
    <property type="project" value="EnsemblPlants"/>
</dbReference>
<dbReference type="PANTHER" id="PTHR10937">
    <property type="entry name" value="GLUCOSAMINE--FRUCTOSE-6-PHOSPHATE AMINOTRANSFERASE, ISOMERIZING"/>
    <property type="match status" value="1"/>
</dbReference>
<feature type="domain" description="Glutamine amidotransferase type-2" evidence="7">
    <location>
        <begin position="2"/>
        <end position="241"/>
    </location>
</feature>
<dbReference type="CDD" id="cd00714">
    <property type="entry name" value="GFAT"/>
    <property type="match status" value="1"/>
</dbReference>
<dbReference type="GO" id="GO:0046349">
    <property type="term" value="P:amino sugar biosynthetic process"/>
    <property type="evidence" value="ECO:0007669"/>
    <property type="project" value="UniProtKB-ARBA"/>
</dbReference>
<dbReference type="STRING" id="2769.R7QM56"/>
<evidence type="ECO:0000256" key="3">
    <source>
        <dbReference type="ARBA" id="ARBA00022576"/>
    </source>
</evidence>
<name>R7QM56_CHOCR</name>
<dbReference type="Gramene" id="CDF39179">
    <property type="protein sequence ID" value="CDF39179"/>
    <property type="gene ID" value="CHC_T00000154001"/>
</dbReference>
<sequence>MCGIFGYANYGIPVSQHAILRTLLTGLRRLEYRGYDSAGLALDGASIDDQTVETLIQSSLTKPRSLSNHVGIAHTRWATHGAPSVINSHPHVSDADAQFVVVHNGIITNFKPLKEMLLSKGYHFDSETDTEVIAKLLKYLYETVREPDARLTFPRLVMHLMHAIDGAYALLLRSTAYPNELVACKVGSPLVLGLKPATHEEIIKEGSKANFFFSSDASALVEHTDKVVYFEDNDIAHISNEGELQMFNFGDPATRAITSNRSIATLDMELEQIMKGSYPHFMLKEIYEQPDSLTQTMRGRVISHDSSPDDVSRNHRGDVHLGGLSQRIGDFRRSSRIIFVACGTSFHSCLAGRQVMEELTELPVSIELASDFLDRETPLFRSDVCVFVSQSGETADTLEALRYAKKCQALTVGVVNVVGSSIARLTDCGVHLNAGAEIGVASTKAYTSQILVLIIIALQLSADSRAKQGRRREIHDALLTLPNLVTKTLKDLDGRMKGIAERLKENTSILLFGRGFHYATCMEGALKIKELSYIHTEGIHAGELKHGPLALIDENMPVILFAGKDACSGKVQNALHQVTARGGIANMLIVGTEGDSEIEKFSDKVELVQVPKTVDCLQCVLAIIPMQLLSYHLAVARGLNVDQPRSLAKSVTVQ</sequence>
<dbReference type="InterPro" id="IPR005855">
    <property type="entry name" value="GFAT"/>
</dbReference>
<feature type="domain" description="SIS" evidence="8">
    <location>
        <begin position="324"/>
        <end position="467"/>
    </location>
</feature>
<dbReference type="InterPro" id="IPR035490">
    <property type="entry name" value="GlmS/FrlB_SIS"/>
</dbReference>
<protein>
    <recommendedName>
        <fullName evidence="2">glutamine--fructose-6-phosphate transaminase (isomerizing)</fullName>
        <ecNumber evidence="2">2.6.1.16</ecNumber>
    </recommendedName>
</protein>
<evidence type="ECO:0000313" key="10">
    <source>
        <dbReference type="Proteomes" id="UP000012073"/>
    </source>
</evidence>
<accession>R7QM56</accession>
<dbReference type="EMBL" id="HG002009">
    <property type="protein sequence ID" value="CDF39179.1"/>
    <property type="molecule type" value="Genomic_DNA"/>
</dbReference>
<feature type="domain" description="SIS" evidence="8">
    <location>
        <begin position="499"/>
        <end position="644"/>
    </location>
</feature>
<dbReference type="InterPro" id="IPR017932">
    <property type="entry name" value="GATase_2_dom"/>
</dbReference>
<dbReference type="Gene3D" id="3.60.20.10">
    <property type="entry name" value="Glutamine Phosphoribosylpyrophosphate, subunit 1, domain 1"/>
    <property type="match status" value="1"/>
</dbReference>
<keyword evidence="3" id="KW-0032">Aminotransferase</keyword>
<dbReference type="PROSITE" id="PS51278">
    <property type="entry name" value="GATASE_TYPE_2"/>
    <property type="match status" value="1"/>
</dbReference>
<dbReference type="PhylomeDB" id="R7QM56"/>
<keyword evidence="5" id="KW-0677">Repeat</keyword>
<evidence type="ECO:0000256" key="4">
    <source>
        <dbReference type="ARBA" id="ARBA00022679"/>
    </source>
</evidence>
<keyword evidence="10" id="KW-1185">Reference proteome</keyword>
<dbReference type="InterPro" id="IPR046348">
    <property type="entry name" value="SIS_dom_sf"/>
</dbReference>
<dbReference type="InterPro" id="IPR035466">
    <property type="entry name" value="GlmS/AgaS_SIS"/>
</dbReference>
<dbReference type="PROSITE" id="PS51464">
    <property type="entry name" value="SIS"/>
    <property type="match status" value="2"/>
</dbReference>
<dbReference type="EC" id="2.6.1.16" evidence="2"/>
<dbReference type="SUPFAM" id="SSF53697">
    <property type="entry name" value="SIS domain"/>
    <property type="match status" value="1"/>
</dbReference>
<dbReference type="Pfam" id="PF01380">
    <property type="entry name" value="SIS"/>
    <property type="match status" value="2"/>
</dbReference>
<dbReference type="Gene3D" id="3.40.50.10490">
    <property type="entry name" value="Glucose-6-phosphate isomerase like protein, domain 1"/>
    <property type="match status" value="2"/>
</dbReference>
<evidence type="ECO:0000256" key="5">
    <source>
        <dbReference type="ARBA" id="ARBA00022737"/>
    </source>
</evidence>
<dbReference type="Proteomes" id="UP000012073">
    <property type="component" value="Unassembled WGS sequence"/>
</dbReference>
<comment type="catalytic activity">
    <reaction evidence="1">
        <text>D-fructose 6-phosphate + L-glutamine = D-glucosamine 6-phosphate + L-glutamate</text>
        <dbReference type="Rhea" id="RHEA:13237"/>
        <dbReference type="ChEBI" id="CHEBI:29985"/>
        <dbReference type="ChEBI" id="CHEBI:58359"/>
        <dbReference type="ChEBI" id="CHEBI:58725"/>
        <dbReference type="ChEBI" id="CHEBI:61527"/>
        <dbReference type="EC" id="2.6.1.16"/>
    </reaction>
</comment>
<dbReference type="NCBIfam" id="NF001484">
    <property type="entry name" value="PRK00331.1"/>
    <property type="match status" value="1"/>
</dbReference>
<dbReference type="GO" id="GO:0004360">
    <property type="term" value="F:glutamine-fructose-6-phosphate transaminase (isomerizing) activity"/>
    <property type="evidence" value="ECO:0007669"/>
    <property type="project" value="UniProtKB-EC"/>
</dbReference>
<dbReference type="OrthoDB" id="15235at2759"/>
<evidence type="ECO:0000259" key="8">
    <source>
        <dbReference type="PROSITE" id="PS51464"/>
    </source>
</evidence>
<evidence type="ECO:0000256" key="6">
    <source>
        <dbReference type="ARBA" id="ARBA00022962"/>
    </source>
</evidence>
<dbReference type="GO" id="GO:0006047">
    <property type="term" value="P:UDP-N-acetylglucosamine metabolic process"/>
    <property type="evidence" value="ECO:0007669"/>
    <property type="project" value="EnsemblPlants"/>
</dbReference>
<dbReference type="FunFam" id="3.40.50.10490:FF:000001">
    <property type="entry name" value="Glutamine--fructose-6-phosphate aminotransferase [isomerizing]"/>
    <property type="match status" value="1"/>
</dbReference>
<dbReference type="RefSeq" id="XP_005719090.1">
    <property type="nucleotide sequence ID" value="XM_005719033.1"/>
</dbReference>
<gene>
    <name evidence="9" type="ORF">CHC_T00000154001</name>
</gene>
<dbReference type="GO" id="GO:0097367">
    <property type="term" value="F:carbohydrate derivative binding"/>
    <property type="evidence" value="ECO:0007669"/>
    <property type="project" value="InterPro"/>
</dbReference>
<dbReference type="CDD" id="cd05009">
    <property type="entry name" value="SIS_GlmS_GlmD_2"/>
    <property type="match status" value="1"/>
</dbReference>
<proteinExistence type="predicted"/>
<evidence type="ECO:0000259" key="7">
    <source>
        <dbReference type="PROSITE" id="PS51278"/>
    </source>
</evidence>
<dbReference type="GO" id="GO:0006002">
    <property type="term" value="P:fructose 6-phosphate metabolic process"/>
    <property type="evidence" value="ECO:0007669"/>
    <property type="project" value="TreeGrafter"/>
</dbReference>
<evidence type="ECO:0000256" key="1">
    <source>
        <dbReference type="ARBA" id="ARBA00001031"/>
    </source>
</evidence>
<reference evidence="10" key="1">
    <citation type="journal article" date="2013" name="Proc. Natl. Acad. Sci. U.S.A.">
        <title>Genome structure and metabolic features in the red seaweed Chondrus crispus shed light on evolution of the Archaeplastida.</title>
        <authorList>
            <person name="Collen J."/>
            <person name="Porcel B."/>
            <person name="Carre W."/>
            <person name="Ball S.G."/>
            <person name="Chaparro C."/>
            <person name="Tonon T."/>
            <person name="Barbeyron T."/>
            <person name="Michel G."/>
            <person name="Noel B."/>
            <person name="Valentin K."/>
            <person name="Elias M."/>
            <person name="Artiguenave F."/>
            <person name="Arun A."/>
            <person name="Aury J.M."/>
            <person name="Barbosa-Neto J.F."/>
            <person name="Bothwell J.H."/>
            <person name="Bouget F.Y."/>
            <person name="Brillet L."/>
            <person name="Cabello-Hurtado F."/>
            <person name="Capella-Gutierrez S."/>
            <person name="Charrier B."/>
            <person name="Cladiere L."/>
            <person name="Cock J.M."/>
            <person name="Coelho S.M."/>
            <person name="Colleoni C."/>
            <person name="Czjzek M."/>
            <person name="Da Silva C."/>
            <person name="Delage L."/>
            <person name="Denoeud F."/>
            <person name="Deschamps P."/>
            <person name="Dittami S.M."/>
            <person name="Gabaldon T."/>
            <person name="Gachon C.M."/>
            <person name="Groisillier A."/>
            <person name="Herve C."/>
            <person name="Jabbari K."/>
            <person name="Katinka M."/>
            <person name="Kloareg B."/>
            <person name="Kowalczyk N."/>
            <person name="Labadie K."/>
            <person name="Leblanc C."/>
            <person name="Lopez P.J."/>
            <person name="McLachlan D.H."/>
            <person name="Meslet-Cladiere L."/>
            <person name="Moustafa A."/>
            <person name="Nehr Z."/>
            <person name="Nyvall Collen P."/>
            <person name="Panaud O."/>
            <person name="Partensky F."/>
            <person name="Poulain J."/>
            <person name="Rensing S.A."/>
            <person name="Rousvoal S."/>
            <person name="Samson G."/>
            <person name="Symeonidi A."/>
            <person name="Weissenbach J."/>
            <person name="Zambounis A."/>
            <person name="Wincker P."/>
            <person name="Boyen C."/>
        </authorList>
    </citation>
    <scope>NUCLEOTIDE SEQUENCE [LARGE SCALE GENOMIC DNA]</scope>
    <source>
        <strain evidence="10">cv. Stackhouse</strain>
    </source>
</reference>
<dbReference type="KEGG" id="ccp:CHC_T00000154001"/>